<dbReference type="InterPro" id="IPR011990">
    <property type="entry name" value="TPR-like_helical_dom_sf"/>
</dbReference>
<dbReference type="Pfam" id="PF13524">
    <property type="entry name" value="Glyco_trans_1_2"/>
    <property type="match status" value="1"/>
</dbReference>
<dbReference type="Gene3D" id="1.25.40.10">
    <property type="entry name" value="Tetratricopeptide repeat domain"/>
    <property type="match status" value="1"/>
</dbReference>
<dbReference type="AlphaFoldDB" id="A0A3B1BXU8"/>
<organism evidence="3">
    <name type="scientific">hydrothermal vent metagenome</name>
    <dbReference type="NCBI Taxonomy" id="652676"/>
    <lineage>
        <taxon>unclassified sequences</taxon>
        <taxon>metagenomes</taxon>
        <taxon>ecological metagenomes</taxon>
    </lineage>
</organism>
<name>A0A3B1BXU8_9ZZZZ</name>
<reference evidence="3" key="1">
    <citation type="submission" date="2018-06" db="EMBL/GenBank/DDBJ databases">
        <authorList>
            <person name="Zhirakovskaya E."/>
        </authorList>
    </citation>
    <scope>NUCLEOTIDE SEQUENCE</scope>
</reference>
<dbReference type="InterPro" id="IPR013216">
    <property type="entry name" value="Methyltransf_11"/>
</dbReference>
<protein>
    <submittedName>
        <fullName evidence="3">Uncharacterized protein</fullName>
    </submittedName>
</protein>
<evidence type="ECO:0000259" key="2">
    <source>
        <dbReference type="Pfam" id="PF13524"/>
    </source>
</evidence>
<evidence type="ECO:0000313" key="3">
    <source>
        <dbReference type="EMBL" id="VAX17133.1"/>
    </source>
</evidence>
<dbReference type="Gene3D" id="3.40.50.150">
    <property type="entry name" value="Vaccinia Virus protein VP39"/>
    <property type="match status" value="1"/>
</dbReference>
<dbReference type="CDD" id="cd02440">
    <property type="entry name" value="AdoMet_MTases"/>
    <property type="match status" value="1"/>
</dbReference>
<sequence>MAYTKSAMNNLSVKAEDAPAVLSKLVEQFISMDIDFSDIPVEPEKLDGKKRADLEEAVNLAQNGNLQTAYELALKKSGTSFEFDYLRGKILFSLKSYYEAHEAFAESLTQFSEYAEVWFYLGMCDYQMGLLSQGFMEWHLTYDANKNHEDARLLLNFANTMMKTTHRELNPEAEVILPIVNGRGVDVGCGGVKTHKDAIGVDLIAPGELGDKASQKGIASQADIYASGDDLNMFTDGELDYVIARHNLEHYTDPLKTLLEWRRVLKTGGVIGLVLPDDDAFDTIHADKTHAHVFTQSSFRNIISIIPDLEIAEMGISQANWSFYAIVEKVKLGEKASYPYRRKLNEWLAKDVRKRAELAIAVGLNDVASAALRCLSRLLPDEHLLADPDQLHPFPFSGFEPKTPAMLSGKRKVMVLKGNYLADAYCAALEKMGYAVARFPFSRKQKLSQHLERRIRRFNPDFIISATLHPYLSESLRNMDIPYVVWSEDIPTHDLLLRRDLIPDNTRLFHGSVTETARYKKLGVRNAVYLPPAIDYECFKPTSAKDVASYDISLVVPAPVLNMYETLSRTLRKAIMSRDTSVEGKNRLFEWIGKLGKIITGQLEACVEWKTHDLWNDIIGDARPPSIANMSKAETLYAIGDEASCRKMAQLLSALSGFDLHVWGELNCKVQAGVAHDLSDYLSQAPLIYSGSKINIYTGAIYEQDVIPSHMLEIMSAGGFVLAEHRDSYEDAFETGKDLVCFKSYDEAKELAEYYLSHPDERKAIAESGRLKVAENYLLKDRLETIIDAVAE</sequence>
<feature type="domain" description="Spore protein YkvP/CgeB glycosyl transferase-like" evidence="2">
    <location>
        <begin position="650"/>
        <end position="788"/>
    </location>
</feature>
<dbReference type="EMBL" id="UOGC01000045">
    <property type="protein sequence ID" value="VAX17133.1"/>
    <property type="molecule type" value="Genomic_DNA"/>
</dbReference>
<dbReference type="SUPFAM" id="SSF48452">
    <property type="entry name" value="TPR-like"/>
    <property type="match status" value="1"/>
</dbReference>
<gene>
    <name evidence="3" type="ORF">MNBD_NITROSPINAE01-719</name>
</gene>
<feature type="domain" description="Methyltransferase type 11" evidence="1">
    <location>
        <begin position="186"/>
        <end position="271"/>
    </location>
</feature>
<dbReference type="Gene3D" id="3.40.50.2000">
    <property type="entry name" value="Glycogen Phosphorylase B"/>
    <property type="match status" value="1"/>
</dbReference>
<accession>A0A3B1BXU8</accession>
<dbReference type="GO" id="GO:0008757">
    <property type="term" value="F:S-adenosylmethionine-dependent methyltransferase activity"/>
    <property type="evidence" value="ECO:0007669"/>
    <property type="project" value="InterPro"/>
</dbReference>
<evidence type="ECO:0000259" key="1">
    <source>
        <dbReference type="Pfam" id="PF08241"/>
    </source>
</evidence>
<dbReference type="Pfam" id="PF08241">
    <property type="entry name" value="Methyltransf_11"/>
    <property type="match status" value="1"/>
</dbReference>
<dbReference type="InterPro" id="IPR029063">
    <property type="entry name" value="SAM-dependent_MTases_sf"/>
</dbReference>
<dbReference type="InterPro" id="IPR055259">
    <property type="entry name" value="YkvP/CgeB_Glyco_trans-like"/>
</dbReference>
<proteinExistence type="predicted"/>
<dbReference type="SUPFAM" id="SSF53335">
    <property type="entry name" value="S-adenosyl-L-methionine-dependent methyltransferases"/>
    <property type="match status" value="1"/>
</dbReference>